<organism evidence="1">
    <name type="scientific">hydrothermal vent metagenome</name>
    <dbReference type="NCBI Taxonomy" id="652676"/>
    <lineage>
        <taxon>unclassified sequences</taxon>
        <taxon>metagenomes</taxon>
        <taxon>ecological metagenomes</taxon>
    </lineage>
</organism>
<accession>A0A1W1CPV6</accession>
<evidence type="ECO:0000313" key="1">
    <source>
        <dbReference type="EMBL" id="SFV67804.1"/>
    </source>
</evidence>
<dbReference type="EMBL" id="FPHL01000048">
    <property type="protein sequence ID" value="SFV67804.1"/>
    <property type="molecule type" value="Genomic_DNA"/>
</dbReference>
<gene>
    <name evidence="1" type="ORF">MNB_SV-10-1515</name>
</gene>
<reference evidence="1" key="1">
    <citation type="submission" date="2016-10" db="EMBL/GenBank/DDBJ databases">
        <authorList>
            <person name="de Groot N.N."/>
        </authorList>
    </citation>
    <scope>NUCLEOTIDE SEQUENCE</scope>
</reference>
<proteinExistence type="predicted"/>
<dbReference type="AlphaFoldDB" id="A0A1W1CPV6"/>
<sequence length="111" mass="12177">MKLFKVAAAAVLALGLTTAVYAEMGGSDMPMKNGMQMQGKMAMAGDFDTQKSMMLKRLDKMKNCIESSKNSDDLKACKQDMMQKMKKMKQMKQMKAAQKSMKCAAGKCGAK</sequence>
<name>A0A1W1CPV6_9ZZZZ</name>
<protein>
    <submittedName>
        <fullName evidence="1">Uncharacterized protein</fullName>
    </submittedName>
</protein>